<gene>
    <name evidence="2" type="ORF">LTRI10_LOCUS24667</name>
</gene>
<organism evidence="2 3">
    <name type="scientific">Linum trigynum</name>
    <dbReference type="NCBI Taxonomy" id="586398"/>
    <lineage>
        <taxon>Eukaryota</taxon>
        <taxon>Viridiplantae</taxon>
        <taxon>Streptophyta</taxon>
        <taxon>Embryophyta</taxon>
        <taxon>Tracheophyta</taxon>
        <taxon>Spermatophyta</taxon>
        <taxon>Magnoliopsida</taxon>
        <taxon>eudicotyledons</taxon>
        <taxon>Gunneridae</taxon>
        <taxon>Pentapetalae</taxon>
        <taxon>rosids</taxon>
        <taxon>fabids</taxon>
        <taxon>Malpighiales</taxon>
        <taxon>Linaceae</taxon>
        <taxon>Linum</taxon>
    </lineage>
</organism>
<evidence type="ECO:0000313" key="3">
    <source>
        <dbReference type="Proteomes" id="UP001497516"/>
    </source>
</evidence>
<dbReference type="Proteomes" id="UP001497516">
    <property type="component" value="Chromosome 4"/>
</dbReference>
<proteinExistence type="predicted"/>
<keyword evidence="3" id="KW-1185">Reference proteome</keyword>
<keyword evidence="1" id="KW-0472">Membrane</keyword>
<sequence length="107" mass="11548">MRKERENCSRDLEETPQPTVLLGIACTSADSGNFFGLSLAVQAVSPETAAVQPILLRDTVLSIASIGTDSSTEITMVFGNIFLRFLPVSFNQAVGTLTLFFFASLLM</sequence>
<accession>A0AAV2EBQ9</accession>
<evidence type="ECO:0000256" key="1">
    <source>
        <dbReference type="SAM" id="Phobius"/>
    </source>
</evidence>
<dbReference type="AlphaFoldDB" id="A0AAV2EBQ9"/>
<evidence type="ECO:0000313" key="2">
    <source>
        <dbReference type="EMBL" id="CAL1383388.1"/>
    </source>
</evidence>
<dbReference type="PROSITE" id="PS51257">
    <property type="entry name" value="PROKAR_LIPOPROTEIN"/>
    <property type="match status" value="1"/>
</dbReference>
<keyword evidence="1" id="KW-1133">Transmembrane helix</keyword>
<dbReference type="EMBL" id="OZ034817">
    <property type="protein sequence ID" value="CAL1383388.1"/>
    <property type="molecule type" value="Genomic_DNA"/>
</dbReference>
<feature type="transmembrane region" description="Helical" evidence="1">
    <location>
        <begin position="81"/>
        <end position="106"/>
    </location>
</feature>
<keyword evidence="1" id="KW-0812">Transmembrane</keyword>
<protein>
    <submittedName>
        <fullName evidence="2">Uncharacterized protein</fullName>
    </submittedName>
</protein>
<reference evidence="2 3" key="1">
    <citation type="submission" date="2024-04" db="EMBL/GenBank/DDBJ databases">
        <authorList>
            <person name="Fracassetti M."/>
        </authorList>
    </citation>
    <scope>NUCLEOTIDE SEQUENCE [LARGE SCALE GENOMIC DNA]</scope>
</reference>
<name>A0AAV2EBQ9_9ROSI</name>